<gene>
    <name evidence="2" type="ORF">PZN02_003896</name>
</gene>
<accession>A0ABY8DCS9</accession>
<protein>
    <submittedName>
        <fullName evidence="2">Glycosyltransferase family 4 protein</fullName>
    </submittedName>
</protein>
<dbReference type="EMBL" id="CP120373">
    <property type="protein sequence ID" value="WEX87497.1"/>
    <property type="molecule type" value="Genomic_DNA"/>
</dbReference>
<keyword evidence="3" id="KW-1185">Reference proteome</keyword>
<organism evidence="2 3">
    <name type="scientific">Sinorhizobium garamanticum</name>
    <dbReference type="NCBI Taxonomy" id="680247"/>
    <lineage>
        <taxon>Bacteria</taxon>
        <taxon>Pseudomonadati</taxon>
        <taxon>Pseudomonadota</taxon>
        <taxon>Alphaproteobacteria</taxon>
        <taxon>Hyphomicrobiales</taxon>
        <taxon>Rhizobiaceae</taxon>
        <taxon>Sinorhizobium/Ensifer group</taxon>
        <taxon>Sinorhizobium</taxon>
    </lineage>
</organism>
<dbReference type="InterPro" id="IPR028098">
    <property type="entry name" value="Glyco_trans_4-like_N"/>
</dbReference>
<dbReference type="CDD" id="cd03801">
    <property type="entry name" value="GT4_PimA-like"/>
    <property type="match status" value="1"/>
</dbReference>
<dbReference type="Gene3D" id="3.40.50.2000">
    <property type="entry name" value="Glycogen Phosphorylase B"/>
    <property type="match status" value="2"/>
</dbReference>
<dbReference type="RefSeq" id="WP_280659528.1">
    <property type="nucleotide sequence ID" value="NZ_CP120373.1"/>
</dbReference>
<evidence type="ECO:0000313" key="2">
    <source>
        <dbReference type="EMBL" id="WEX87497.1"/>
    </source>
</evidence>
<sequence length="392" mass="42388">MTIDTPVTDGSAARPLRLLEVLEPSGGGSGRHFLDICRGMQARGHHVEAIYSPVRAEDGFVRELKAIDLPAVHAVDMERAPGPSDLPAFRAIRRISRTTGPFDIVHGHSSKAGALTRLRLPGRHAPRVYTPHAFRTMDPALDRGGRLIYGAIEWALAWFFTDQLIAVSDDERAHALSLGIPEERISVIVNGVLPPSPDMAKTVRASFGIPADAFVFGFIGRLSSQKAPARLIDAFMGAASLVKNSYLVMVGAGELEDELRRAIAASGLQSRIHLTSAFTGPQAVAAFDLVVMPSRYEAMSYVMLEAAAAGRPIIICDVGGAKTVIDNGQNGFIIPNSDDVSQLTKTMVAAANPESYAALLKAAELRKDRFTLDVMIDRTEALYRRLATRQRP</sequence>
<proteinExistence type="predicted"/>
<evidence type="ECO:0000313" key="3">
    <source>
        <dbReference type="Proteomes" id="UP001229355"/>
    </source>
</evidence>
<dbReference type="SUPFAM" id="SSF53756">
    <property type="entry name" value="UDP-Glycosyltransferase/glycogen phosphorylase"/>
    <property type="match status" value="1"/>
</dbReference>
<evidence type="ECO:0000259" key="1">
    <source>
        <dbReference type="Pfam" id="PF13439"/>
    </source>
</evidence>
<dbReference type="Pfam" id="PF13439">
    <property type="entry name" value="Glyco_transf_4"/>
    <property type="match status" value="1"/>
</dbReference>
<name>A0ABY8DCS9_9HYPH</name>
<reference evidence="2 3" key="1">
    <citation type="submission" date="2023-03" db="EMBL/GenBank/DDBJ databases">
        <authorList>
            <person name="Kaur S."/>
            <person name="Espinosa-Saiz D."/>
            <person name="Velazquez E."/>
            <person name="Menendez E."/>
            <person name="diCenzo G.C."/>
        </authorList>
    </citation>
    <scope>NUCLEOTIDE SEQUENCE [LARGE SCALE GENOMIC DNA]</scope>
    <source>
        <strain evidence="2 3">LMG 24692</strain>
    </source>
</reference>
<dbReference type="Proteomes" id="UP001229355">
    <property type="component" value="Chromosome 1"/>
</dbReference>
<dbReference type="Pfam" id="PF13692">
    <property type="entry name" value="Glyco_trans_1_4"/>
    <property type="match status" value="1"/>
</dbReference>
<feature type="domain" description="Glycosyltransferase subfamily 4-like N-terminal" evidence="1">
    <location>
        <begin position="27"/>
        <end position="192"/>
    </location>
</feature>
<dbReference type="PANTHER" id="PTHR12526">
    <property type="entry name" value="GLYCOSYLTRANSFERASE"/>
    <property type="match status" value="1"/>
</dbReference>